<feature type="compositionally biased region" description="Basic and acidic residues" evidence="1">
    <location>
        <begin position="164"/>
        <end position="189"/>
    </location>
</feature>
<gene>
    <name evidence="3" type="ORF">NQ314_008411</name>
</gene>
<dbReference type="Proteomes" id="UP001162156">
    <property type="component" value="Unassembled WGS sequence"/>
</dbReference>
<feature type="compositionally biased region" description="Polar residues" evidence="1">
    <location>
        <begin position="142"/>
        <end position="151"/>
    </location>
</feature>
<keyword evidence="4" id="KW-1185">Reference proteome</keyword>
<sequence>MLRVEQNDSGHIFTLFGAPCILHSDNRSEFVNGVIHELIELWLELKLVHRKLCHSQSQGAVERANQDIENILATWLKDNNTPKWTEGVRFLQFIKSRSLYSGITMSSYKVMLGIESRARLRTSTLSDEVILGLNTEEEAISSTTFGNAQSQHTDEREIEADNQESEKLDTEMENEKFILKNNKEVEGRR</sequence>
<protein>
    <recommendedName>
        <fullName evidence="2">Integrase catalytic domain-containing protein</fullName>
    </recommendedName>
</protein>
<comment type="caution">
    <text evidence="3">The sequence shown here is derived from an EMBL/GenBank/DDBJ whole genome shotgun (WGS) entry which is preliminary data.</text>
</comment>
<dbReference type="AlphaFoldDB" id="A0AAV8YAY2"/>
<dbReference type="InterPro" id="IPR001584">
    <property type="entry name" value="Integrase_cat-core"/>
</dbReference>
<feature type="region of interest" description="Disordered" evidence="1">
    <location>
        <begin position="142"/>
        <end position="189"/>
    </location>
</feature>
<dbReference type="InterPro" id="IPR012337">
    <property type="entry name" value="RNaseH-like_sf"/>
</dbReference>
<evidence type="ECO:0000256" key="1">
    <source>
        <dbReference type="SAM" id="MobiDB-lite"/>
    </source>
</evidence>
<feature type="domain" description="Integrase catalytic" evidence="2">
    <location>
        <begin position="1"/>
        <end position="88"/>
    </location>
</feature>
<name>A0AAV8YAY2_9CUCU</name>
<evidence type="ECO:0000313" key="3">
    <source>
        <dbReference type="EMBL" id="KAJ8948417.1"/>
    </source>
</evidence>
<dbReference type="GO" id="GO:0003676">
    <property type="term" value="F:nucleic acid binding"/>
    <property type="evidence" value="ECO:0007669"/>
    <property type="project" value="InterPro"/>
</dbReference>
<dbReference type="PROSITE" id="PS50994">
    <property type="entry name" value="INTEGRASE"/>
    <property type="match status" value="1"/>
</dbReference>
<accession>A0AAV8YAY2</accession>
<organism evidence="3 4">
    <name type="scientific">Rhamnusium bicolor</name>
    <dbReference type="NCBI Taxonomy" id="1586634"/>
    <lineage>
        <taxon>Eukaryota</taxon>
        <taxon>Metazoa</taxon>
        <taxon>Ecdysozoa</taxon>
        <taxon>Arthropoda</taxon>
        <taxon>Hexapoda</taxon>
        <taxon>Insecta</taxon>
        <taxon>Pterygota</taxon>
        <taxon>Neoptera</taxon>
        <taxon>Endopterygota</taxon>
        <taxon>Coleoptera</taxon>
        <taxon>Polyphaga</taxon>
        <taxon>Cucujiformia</taxon>
        <taxon>Chrysomeloidea</taxon>
        <taxon>Cerambycidae</taxon>
        <taxon>Lepturinae</taxon>
        <taxon>Rhagiini</taxon>
        <taxon>Rhamnusium</taxon>
    </lineage>
</organism>
<proteinExistence type="predicted"/>
<dbReference type="Gene3D" id="3.30.420.10">
    <property type="entry name" value="Ribonuclease H-like superfamily/Ribonuclease H"/>
    <property type="match status" value="1"/>
</dbReference>
<dbReference type="GO" id="GO:0015074">
    <property type="term" value="P:DNA integration"/>
    <property type="evidence" value="ECO:0007669"/>
    <property type="project" value="InterPro"/>
</dbReference>
<dbReference type="InterPro" id="IPR036397">
    <property type="entry name" value="RNaseH_sf"/>
</dbReference>
<evidence type="ECO:0000313" key="4">
    <source>
        <dbReference type="Proteomes" id="UP001162156"/>
    </source>
</evidence>
<dbReference type="SUPFAM" id="SSF53098">
    <property type="entry name" value="Ribonuclease H-like"/>
    <property type="match status" value="1"/>
</dbReference>
<reference evidence="3" key="1">
    <citation type="journal article" date="2023" name="Insect Mol. Biol.">
        <title>Genome sequencing provides insights into the evolution of gene families encoding plant cell wall-degrading enzymes in longhorned beetles.</title>
        <authorList>
            <person name="Shin N.R."/>
            <person name="Okamura Y."/>
            <person name="Kirsch R."/>
            <person name="Pauchet Y."/>
        </authorList>
    </citation>
    <scope>NUCLEOTIDE SEQUENCE</scope>
    <source>
        <strain evidence="3">RBIC_L_NR</strain>
    </source>
</reference>
<dbReference type="EMBL" id="JANEYF010002302">
    <property type="protein sequence ID" value="KAJ8948417.1"/>
    <property type="molecule type" value="Genomic_DNA"/>
</dbReference>
<evidence type="ECO:0000259" key="2">
    <source>
        <dbReference type="PROSITE" id="PS50994"/>
    </source>
</evidence>